<dbReference type="PROSITE" id="PS00885">
    <property type="entry name" value="EPSP_SYNTHASE_2"/>
    <property type="match status" value="1"/>
</dbReference>
<dbReference type="AlphaFoldDB" id="A0A136PKI8"/>
<keyword evidence="5 7" id="KW-0057">Aromatic amino acid biosynthesis</keyword>
<evidence type="ECO:0000256" key="3">
    <source>
        <dbReference type="ARBA" id="ARBA00022605"/>
    </source>
</evidence>
<feature type="binding site" evidence="7">
    <location>
        <position position="162"/>
    </location>
    <ligand>
        <name>3-phosphoshikimate</name>
        <dbReference type="ChEBI" id="CHEBI:145989"/>
    </ligand>
</feature>
<dbReference type="CDD" id="cd01556">
    <property type="entry name" value="EPSP_synthase"/>
    <property type="match status" value="1"/>
</dbReference>
<dbReference type="EC" id="2.5.1.19" evidence="7"/>
<feature type="binding site" evidence="7">
    <location>
        <position position="160"/>
    </location>
    <ligand>
        <name>3-phosphoshikimate</name>
        <dbReference type="ChEBI" id="CHEBI:145989"/>
    </ligand>
</feature>
<sequence>MTRAIRQATARVPGSKSVTARALLIAALADGTTRLREPLVAADTVAFAEGVASLGLPVTRDAGVWTVTGDPGGPSAAAATVWCHDSGTAARFLPALAALGRGEYVVDASAQMRARPMGPLLDALRQLGVGVQAQEGDRLPLVVRGGRVSGGTVRLDAGVSSQYLTALCLAAPAMEKGLRIEIEDIVSVPYVELTLAMMRDFGVDATWEGSTIVVPPGTYQAREYRIEADASTASYFFAAAAVTGNTVVVPGLGRHCVQGDLRFATEVLASMGCRVEVGADEVAVTGPERLRSPGEVVMRDISDTMMTLAAIAPYADAPVRITDVANCRVKESDRIDAITTALGVCGITTRTGPDWLEIEPGQPHGGVVETRADHRIAMSMSVTGLRAAGIELDDPSCVAKTFPGFHEEFAALRTAWARS</sequence>
<dbReference type="UniPathway" id="UPA00053">
    <property type="reaction ID" value="UER00089"/>
</dbReference>
<feature type="binding site" evidence="7">
    <location>
        <position position="303"/>
    </location>
    <ligand>
        <name>3-phosphoshikimate</name>
        <dbReference type="ChEBI" id="CHEBI:145989"/>
    </ligand>
</feature>
<dbReference type="Proteomes" id="UP000070620">
    <property type="component" value="Unassembled WGS sequence"/>
</dbReference>
<dbReference type="GO" id="GO:0005737">
    <property type="term" value="C:cytoplasm"/>
    <property type="evidence" value="ECO:0007669"/>
    <property type="project" value="UniProtKB-SubCell"/>
</dbReference>
<feature type="binding site" evidence="7">
    <location>
        <position position="326"/>
    </location>
    <ligand>
        <name>3-phosphoshikimate</name>
        <dbReference type="ChEBI" id="CHEBI:145989"/>
    </ligand>
</feature>
<accession>A0A136PKI8</accession>
<dbReference type="InterPro" id="IPR036968">
    <property type="entry name" value="Enolpyruvate_Tfrase_sf"/>
</dbReference>
<dbReference type="NCBIfam" id="TIGR01356">
    <property type="entry name" value="aroA"/>
    <property type="match status" value="1"/>
</dbReference>
<feature type="binding site" evidence="7">
    <location>
        <position position="330"/>
    </location>
    <ligand>
        <name>3-phosphoshikimate</name>
        <dbReference type="ChEBI" id="CHEBI:145989"/>
    </ligand>
</feature>
<comment type="similarity">
    <text evidence="2 7">Belongs to the EPSP synthase family.</text>
</comment>
<comment type="pathway">
    <text evidence="1 7">Metabolic intermediate biosynthesis; chorismate biosynthesis; chorismate from D-erythrose 4-phosphate and phosphoenolpyruvate: step 6/7.</text>
</comment>
<comment type="caution">
    <text evidence="9">The sequence shown here is derived from an EMBL/GenBank/DDBJ whole genome shotgun (WGS) entry which is preliminary data.</text>
</comment>
<feature type="binding site" evidence="7">
    <location>
        <position position="87"/>
    </location>
    <ligand>
        <name>phosphoenolpyruvate</name>
        <dbReference type="ChEBI" id="CHEBI:58702"/>
    </ligand>
</feature>
<feature type="binding site" evidence="7">
    <location>
        <position position="16"/>
    </location>
    <ligand>
        <name>phosphoenolpyruvate</name>
        <dbReference type="ChEBI" id="CHEBI:58702"/>
    </ligand>
</feature>
<dbReference type="InterPro" id="IPR013792">
    <property type="entry name" value="RNA3'P_cycl/enolpyr_Trfase_a/b"/>
</dbReference>
<dbReference type="GO" id="GO:0009073">
    <property type="term" value="P:aromatic amino acid family biosynthetic process"/>
    <property type="evidence" value="ECO:0007669"/>
    <property type="project" value="UniProtKB-KW"/>
</dbReference>
<organism evidence="9 10">
    <name type="scientific">Micromonospora rosaria</name>
    <dbReference type="NCBI Taxonomy" id="47874"/>
    <lineage>
        <taxon>Bacteria</taxon>
        <taxon>Bacillati</taxon>
        <taxon>Actinomycetota</taxon>
        <taxon>Actinomycetes</taxon>
        <taxon>Micromonosporales</taxon>
        <taxon>Micromonosporaceae</taxon>
        <taxon>Micromonospora</taxon>
    </lineage>
</organism>
<dbReference type="Pfam" id="PF00275">
    <property type="entry name" value="EPSP_synthase"/>
    <property type="match status" value="1"/>
</dbReference>
<dbReference type="SUPFAM" id="SSF55205">
    <property type="entry name" value="EPT/RTPC-like"/>
    <property type="match status" value="1"/>
</dbReference>
<evidence type="ECO:0000313" key="10">
    <source>
        <dbReference type="Proteomes" id="UP000070620"/>
    </source>
</evidence>
<feature type="binding site" evidence="7">
    <location>
        <position position="161"/>
    </location>
    <ligand>
        <name>3-phosphoshikimate</name>
        <dbReference type="ChEBI" id="CHEBI:145989"/>
    </ligand>
</feature>
<feature type="binding site" evidence="7">
    <location>
        <position position="162"/>
    </location>
    <ligand>
        <name>phosphoenolpyruvate</name>
        <dbReference type="ChEBI" id="CHEBI:58702"/>
    </ligand>
</feature>
<dbReference type="GO" id="GO:0008652">
    <property type="term" value="P:amino acid biosynthetic process"/>
    <property type="evidence" value="ECO:0007669"/>
    <property type="project" value="UniProtKB-KW"/>
</dbReference>
<evidence type="ECO:0000313" key="9">
    <source>
        <dbReference type="EMBL" id="KXK58925.1"/>
    </source>
</evidence>
<dbReference type="InterPro" id="IPR023193">
    <property type="entry name" value="EPSP_synthase_CS"/>
</dbReference>
<feature type="binding site" evidence="7">
    <location>
        <position position="400"/>
    </location>
    <ligand>
        <name>phosphoenolpyruvate</name>
        <dbReference type="ChEBI" id="CHEBI:58702"/>
    </ligand>
</feature>
<comment type="subunit">
    <text evidence="7">Monomer.</text>
</comment>
<comment type="subcellular location">
    <subcellularLocation>
        <location evidence="7">Cytoplasm</location>
    </subcellularLocation>
</comment>
<dbReference type="HAMAP" id="MF_00210">
    <property type="entry name" value="EPSP_synth"/>
    <property type="match status" value="1"/>
</dbReference>
<feature type="binding site" evidence="7">
    <location>
        <position position="334"/>
    </location>
    <ligand>
        <name>phosphoenolpyruvate</name>
        <dbReference type="ChEBI" id="CHEBI:58702"/>
    </ligand>
</feature>
<keyword evidence="7" id="KW-0963">Cytoplasm</keyword>
<dbReference type="PANTHER" id="PTHR21090:SF5">
    <property type="entry name" value="PENTAFUNCTIONAL AROM POLYPEPTIDE"/>
    <property type="match status" value="1"/>
</dbReference>
<feature type="binding site" evidence="7">
    <location>
        <position position="115"/>
    </location>
    <ligand>
        <name>phosphoenolpyruvate</name>
        <dbReference type="ChEBI" id="CHEBI:58702"/>
    </ligand>
</feature>
<dbReference type="GO" id="GO:0009423">
    <property type="term" value="P:chorismate biosynthetic process"/>
    <property type="evidence" value="ECO:0007669"/>
    <property type="project" value="UniProtKB-UniRule"/>
</dbReference>
<feature type="binding site" evidence="7">
    <location>
        <position position="17"/>
    </location>
    <ligand>
        <name>3-phosphoshikimate</name>
        <dbReference type="ChEBI" id="CHEBI:145989"/>
    </ligand>
</feature>
<evidence type="ECO:0000256" key="4">
    <source>
        <dbReference type="ARBA" id="ARBA00022679"/>
    </source>
</evidence>
<dbReference type="OrthoDB" id="9809920at2"/>
<feature type="binding site" evidence="7">
    <location>
        <position position="21"/>
    </location>
    <ligand>
        <name>3-phosphoshikimate</name>
        <dbReference type="ChEBI" id="CHEBI:145989"/>
    </ligand>
</feature>
<evidence type="ECO:0000259" key="8">
    <source>
        <dbReference type="Pfam" id="PF00275"/>
    </source>
</evidence>
<dbReference type="PANTHER" id="PTHR21090">
    <property type="entry name" value="AROM/DEHYDROQUINATE SYNTHASE"/>
    <property type="match status" value="1"/>
</dbReference>
<comment type="function">
    <text evidence="7">Catalyzes the transfer of the enolpyruvyl moiety of phosphoenolpyruvate (PEP) to the 5-hydroxyl of shikimate-3-phosphate (S3P) to produce enolpyruvyl shikimate-3-phosphate and inorganic phosphate.</text>
</comment>
<keyword evidence="3 7" id="KW-0028">Amino-acid biosynthesis</keyword>
<evidence type="ECO:0000256" key="1">
    <source>
        <dbReference type="ARBA" id="ARBA00004811"/>
    </source>
</evidence>
<evidence type="ECO:0000256" key="6">
    <source>
        <dbReference type="ARBA" id="ARBA00044633"/>
    </source>
</evidence>
<proteinExistence type="inferred from homology"/>
<comment type="catalytic activity">
    <reaction evidence="6">
        <text>3-phosphoshikimate + phosphoenolpyruvate = 5-O-(1-carboxyvinyl)-3-phosphoshikimate + phosphate</text>
        <dbReference type="Rhea" id="RHEA:21256"/>
        <dbReference type="ChEBI" id="CHEBI:43474"/>
        <dbReference type="ChEBI" id="CHEBI:57701"/>
        <dbReference type="ChEBI" id="CHEBI:58702"/>
        <dbReference type="ChEBI" id="CHEBI:145989"/>
        <dbReference type="EC" id="2.5.1.19"/>
    </reaction>
    <physiologicalReaction direction="left-to-right" evidence="6">
        <dbReference type="Rhea" id="RHEA:21257"/>
    </physiologicalReaction>
</comment>
<protein>
    <recommendedName>
        <fullName evidence="7">3-phosphoshikimate 1-carboxyvinyltransferase</fullName>
        <ecNumber evidence="7">2.5.1.19</ecNumber>
    </recommendedName>
    <alternativeName>
        <fullName evidence="7">5-enolpyruvylshikimate-3-phosphate synthase</fullName>
        <shortName evidence="7">EPSP synthase</shortName>
        <shortName evidence="7">EPSPS</shortName>
    </alternativeName>
</protein>
<feature type="binding site" evidence="7">
    <location>
        <position position="375"/>
    </location>
    <ligand>
        <name>phosphoenolpyruvate</name>
        <dbReference type="ChEBI" id="CHEBI:58702"/>
    </ligand>
</feature>
<dbReference type="InterPro" id="IPR006264">
    <property type="entry name" value="EPSP_synthase"/>
</dbReference>
<keyword evidence="4 7" id="KW-0808">Transferase</keyword>
<dbReference type="GO" id="GO:0003866">
    <property type="term" value="F:3-phosphoshikimate 1-carboxyvinyltransferase activity"/>
    <property type="evidence" value="ECO:0007669"/>
    <property type="project" value="UniProtKB-UniRule"/>
</dbReference>
<name>A0A136PKI8_9ACTN</name>
<dbReference type="Gene3D" id="3.65.10.10">
    <property type="entry name" value="Enolpyruvate transferase domain"/>
    <property type="match status" value="2"/>
</dbReference>
<gene>
    <name evidence="7" type="primary">aroA</name>
    <name evidence="9" type="ORF">AWW66_27045</name>
</gene>
<dbReference type="PIRSF" id="PIRSF000505">
    <property type="entry name" value="EPSPS"/>
    <property type="match status" value="1"/>
</dbReference>
<evidence type="ECO:0000256" key="2">
    <source>
        <dbReference type="ARBA" id="ARBA00009948"/>
    </source>
</evidence>
<evidence type="ECO:0000256" key="7">
    <source>
        <dbReference type="HAMAP-Rule" id="MF_00210"/>
    </source>
</evidence>
<evidence type="ECO:0000256" key="5">
    <source>
        <dbReference type="ARBA" id="ARBA00023141"/>
    </source>
</evidence>
<feature type="binding site" evidence="7">
    <location>
        <position position="16"/>
    </location>
    <ligand>
        <name>3-phosphoshikimate</name>
        <dbReference type="ChEBI" id="CHEBI:145989"/>
    </ligand>
</feature>
<dbReference type="EMBL" id="LRQV01000144">
    <property type="protein sequence ID" value="KXK58925.1"/>
    <property type="molecule type" value="Genomic_DNA"/>
</dbReference>
<reference evidence="9 10" key="1">
    <citation type="submission" date="2016-01" db="EMBL/GenBank/DDBJ databases">
        <title>Whole genome sequence and analysis of Micromonospora rosaria DSM 803, which can produce antibacterial substance rosamicin.</title>
        <authorList>
            <person name="Yang H."/>
            <person name="He X."/>
            <person name="Zhu D."/>
        </authorList>
    </citation>
    <scope>NUCLEOTIDE SEQUENCE [LARGE SCALE GENOMIC DNA]</scope>
    <source>
        <strain evidence="9 10">DSM 803</strain>
    </source>
</reference>
<feature type="active site" description="Proton acceptor" evidence="7">
    <location>
        <position position="303"/>
    </location>
</feature>
<keyword evidence="10" id="KW-1185">Reference proteome</keyword>
<feature type="domain" description="Enolpyruvate transferase" evidence="8">
    <location>
        <begin position="8"/>
        <end position="408"/>
    </location>
</feature>
<dbReference type="InterPro" id="IPR001986">
    <property type="entry name" value="Enolpyruvate_Tfrase_dom"/>
</dbReference>
<comment type="caution">
    <text evidence="7">Lacks conserved residue(s) required for the propagation of feature annotation.</text>
</comment>